<gene>
    <name evidence="1" type="ordered locus">Psyc_0747</name>
</gene>
<accession>Q4FTQ7</accession>
<dbReference type="AlphaFoldDB" id="Q4FTQ7"/>
<dbReference type="Proteomes" id="UP000000546">
    <property type="component" value="Chromosome"/>
</dbReference>
<name>Q4FTQ7_PSYA2</name>
<dbReference type="HOGENOM" id="CLU_130953_1_0_6"/>
<sequence length="155" mass="18001">MSTRQSVIEVRVDGVEDTDESDKVVCYFIEPNFQLRWIHSVEKQWWEEQYLRESDGLLLTTTYFQAFGAGTPSTEALASVQKPGYVGYQINERLPHLDWVVSRLTKGEIDYAAYRILIHQWVPDYSEVTITPKAYNIMDRFNKDLCHELSSDGSQ</sequence>
<proteinExistence type="predicted"/>
<evidence type="ECO:0000313" key="1">
    <source>
        <dbReference type="EMBL" id="AAZ18601.1"/>
    </source>
</evidence>
<dbReference type="EMBL" id="CP000082">
    <property type="protein sequence ID" value="AAZ18601.1"/>
    <property type="molecule type" value="Genomic_DNA"/>
</dbReference>
<evidence type="ECO:0000313" key="2">
    <source>
        <dbReference type="Proteomes" id="UP000000546"/>
    </source>
</evidence>
<dbReference type="KEGG" id="par:Psyc_0747"/>
<reference evidence="1 2" key="1">
    <citation type="journal article" date="2010" name="Appl. Environ. Microbiol.">
        <title>The genome sequence of Psychrobacter arcticus 273-4, a psychroactive Siberian permafrost bacterium, reveals mechanisms for adaptation to low-temperature growth.</title>
        <authorList>
            <person name="Ayala-del-Rio H.L."/>
            <person name="Chain P.S."/>
            <person name="Grzymski J.J."/>
            <person name="Ponder M.A."/>
            <person name="Ivanova N."/>
            <person name="Bergholz P.W."/>
            <person name="Di Bartolo G."/>
            <person name="Hauser L."/>
            <person name="Land M."/>
            <person name="Bakermans C."/>
            <person name="Rodrigues D."/>
            <person name="Klappenbach J."/>
            <person name="Zarka D."/>
            <person name="Larimer F."/>
            <person name="Richardson P."/>
            <person name="Murray A."/>
            <person name="Thomashow M."/>
            <person name="Tiedje J.M."/>
        </authorList>
    </citation>
    <scope>NUCLEOTIDE SEQUENCE [LARGE SCALE GENOMIC DNA]</scope>
    <source>
        <strain evidence="2">DSM 17307 / VKM B-2377 / 273-4</strain>
    </source>
</reference>
<organism evidence="1 2">
    <name type="scientific">Psychrobacter arcticus (strain DSM 17307 / VKM B-2377 / 273-4)</name>
    <dbReference type="NCBI Taxonomy" id="259536"/>
    <lineage>
        <taxon>Bacteria</taxon>
        <taxon>Pseudomonadati</taxon>
        <taxon>Pseudomonadota</taxon>
        <taxon>Gammaproteobacteria</taxon>
        <taxon>Moraxellales</taxon>
        <taxon>Moraxellaceae</taxon>
        <taxon>Psychrobacter</taxon>
    </lineage>
</organism>
<dbReference type="eggNOG" id="COG4729">
    <property type="taxonomic scope" value="Bacteria"/>
</dbReference>
<dbReference type="STRING" id="259536.Psyc_0747"/>
<dbReference type="Pfam" id="PF08905">
    <property type="entry name" value="DUF1850"/>
    <property type="match status" value="1"/>
</dbReference>
<dbReference type="InterPro" id="IPR015001">
    <property type="entry name" value="DUF1850"/>
</dbReference>
<evidence type="ECO:0008006" key="3">
    <source>
        <dbReference type="Google" id="ProtNLM"/>
    </source>
</evidence>
<keyword evidence="2" id="KW-1185">Reference proteome</keyword>
<protein>
    <recommendedName>
        <fullName evidence="3">DUF1850 domain-containing protein</fullName>
    </recommendedName>
</protein>